<dbReference type="EMBL" id="CP116942">
    <property type="protein sequence ID" value="WCO68281.1"/>
    <property type="molecule type" value="Genomic_DNA"/>
</dbReference>
<evidence type="ECO:0000313" key="4">
    <source>
        <dbReference type="Proteomes" id="UP001216390"/>
    </source>
</evidence>
<dbReference type="InterPro" id="IPR019734">
    <property type="entry name" value="TPR_rpt"/>
</dbReference>
<evidence type="ECO:0000256" key="1">
    <source>
        <dbReference type="ARBA" id="ARBA00022737"/>
    </source>
</evidence>
<sequence length="435" mass="45599">MLAVALLVVPIGCSGGGDDPGEASSQIPFYEVDPDSTTPTDEAIRTAQDALRADPEDPSAQLDLAQAFLQKGRETADPTLYTSAEVLLDMVAEVAPDDVRVLTAQGSLALTRHLFADALDLSDQALEVAPGNETAYGVRVDALNELGRYDEAVEATQAMVDIRPSLASLARVSYARELQGDLDGAILAMGQAITAAAGSGGENVAFAQVQLGNLLLTRGDLVAAGQEYEEALATFPELAAARAGQARLLVAQERFAEAADVLAELVEERPLIEYAVALGDARTAAGDDEEAEDAYALVEGIARLLEANGFEVDLDLALFDAERDPGEGSVAQARRGLEQRPNIIGHDALAWALFTAGQPDEAADEVEAALDTGSRDPQIRYHAAEVAAATDDRAAAEEHLQVVLDTNPRFSAVHVDDVAALADELGLAVPPVPAT</sequence>
<evidence type="ECO:0000256" key="2">
    <source>
        <dbReference type="ARBA" id="ARBA00022803"/>
    </source>
</evidence>
<dbReference type="PANTHER" id="PTHR45586">
    <property type="entry name" value="TPR REPEAT-CONTAINING PROTEIN PA4667"/>
    <property type="match status" value="1"/>
</dbReference>
<dbReference type="InterPro" id="IPR011990">
    <property type="entry name" value="TPR-like_helical_dom_sf"/>
</dbReference>
<reference evidence="3" key="1">
    <citation type="submission" date="2023-01" db="EMBL/GenBank/DDBJ databases">
        <title>The diversity of Class Acidimicrobiia in South China Sea sediment environments and the proposal of Iamia marina sp. nov., a novel species of the genus Iamia.</title>
        <authorList>
            <person name="He Y."/>
            <person name="Tian X."/>
        </authorList>
    </citation>
    <scope>NUCLEOTIDE SEQUENCE</scope>
    <source>
        <strain evidence="3">DSM 19957</strain>
    </source>
</reference>
<dbReference type="SUPFAM" id="SSF48452">
    <property type="entry name" value="TPR-like"/>
    <property type="match status" value="1"/>
</dbReference>
<dbReference type="KEGG" id="ima:PO878_06015"/>
<dbReference type="Pfam" id="PF14559">
    <property type="entry name" value="TPR_19"/>
    <property type="match status" value="1"/>
</dbReference>
<gene>
    <name evidence="3" type="ORF">PO878_06015</name>
</gene>
<keyword evidence="1" id="KW-0677">Repeat</keyword>
<evidence type="ECO:0000313" key="3">
    <source>
        <dbReference type="EMBL" id="WCO68281.1"/>
    </source>
</evidence>
<dbReference type="SMART" id="SM00028">
    <property type="entry name" value="TPR"/>
    <property type="match status" value="6"/>
</dbReference>
<dbReference type="InterPro" id="IPR051012">
    <property type="entry name" value="CellSynth/LPSAsmb/PSIAsmb"/>
</dbReference>
<accession>A0AAE9Y9I4</accession>
<dbReference type="Proteomes" id="UP001216390">
    <property type="component" value="Chromosome"/>
</dbReference>
<organism evidence="3 4">
    <name type="scientific">Iamia majanohamensis</name>
    <dbReference type="NCBI Taxonomy" id="467976"/>
    <lineage>
        <taxon>Bacteria</taxon>
        <taxon>Bacillati</taxon>
        <taxon>Actinomycetota</taxon>
        <taxon>Acidimicrobiia</taxon>
        <taxon>Acidimicrobiales</taxon>
        <taxon>Iamiaceae</taxon>
        <taxon>Iamia</taxon>
    </lineage>
</organism>
<protein>
    <submittedName>
        <fullName evidence="3">Tetratricopeptide repeat protein</fullName>
    </submittedName>
</protein>
<dbReference type="Gene3D" id="1.25.40.10">
    <property type="entry name" value="Tetratricopeptide repeat domain"/>
    <property type="match status" value="3"/>
</dbReference>
<proteinExistence type="predicted"/>
<keyword evidence="2" id="KW-0802">TPR repeat</keyword>
<keyword evidence="4" id="KW-1185">Reference proteome</keyword>
<name>A0AAE9Y9I4_9ACTN</name>
<dbReference type="Pfam" id="PF13432">
    <property type="entry name" value="TPR_16"/>
    <property type="match status" value="3"/>
</dbReference>
<dbReference type="RefSeq" id="WP_272737798.1">
    <property type="nucleotide sequence ID" value="NZ_CP116942.1"/>
</dbReference>
<dbReference type="PANTHER" id="PTHR45586:SF1">
    <property type="entry name" value="LIPOPOLYSACCHARIDE ASSEMBLY PROTEIN B"/>
    <property type="match status" value="1"/>
</dbReference>
<dbReference type="AlphaFoldDB" id="A0AAE9Y9I4"/>